<evidence type="ECO:0000259" key="3">
    <source>
        <dbReference type="SMART" id="SM01000"/>
    </source>
</evidence>
<dbReference type="OMA" id="GDCEVNQ"/>
<dbReference type="OrthoDB" id="567237at2759"/>
<keyword evidence="5" id="KW-1185">Reference proteome</keyword>
<feature type="domain" description="Activator of Hsp90 ATPase AHSA1-like N-terminal" evidence="3">
    <location>
        <begin position="29"/>
        <end position="164"/>
    </location>
</feature>
<gene>
    <name evidence="4" type="ORF">Fcan01_06249</name>
</gene>
<dbReference type="GO" id="GO:0051087">
    <property type="term" value="F:protein-folding chaperone binding"/>
    <property type="evidence" value="ECO:0007669"/>
    <property type="project" value="InterPro"/>
</dbReference>
<proteinExistence type="inferred from homology"/>
<evidence type="ECO:0000313" key="5">
    <source>
        <dbReference type="Proteomes" id="UP000198287"/>
    </source>
</evidence>
<dbReference type="PANTHER" id="PTHR13009:SF22">
    <property type="entry name" value="LD43819P"/>
    <property type="match status" value="1"/>
</dbReference>
<dbReference type="GO" id="GO:0006457">
    <property type="term" value="P:protein folding"/>
    <property type="evidence" value="ECO:0007669"/>
    <property type="project" value="TreeGrafter"/>
</dbReference>
<comment type="caution">
    <text evidence="4">The sequence shown here is derived from an EMBL/GenBank/DDBJ whole genome shotgun (WGS) entry which is preliminary data.</text>
</comment>
<evidence type="ECO:0000256" key="1">
    <source>
        <dbReference type="ARBA" id="ARBA00006817"/>
    </source>
</evidence>
<sequence>MAKWGEGDPRWIVEERPDATNVNNWHWTEKNACQWSKDKLKELFTDFKIETTVGTCKITELEKCEGDASANNRKAKIIIFFEWELRLKWKAKLNNESSETISGTVEIPNLSDENGINDLDIQFLTESKLADAELLKKALRIDGTKQIQALLEKYVEALQQEFTQGMILPKKESGTSSTNSCMSNLTLEDSSTPSVPKNGVKTERKSTEPVKLNLTDLKTSSTMKCAAQDVYNALTRPEMFAAFTNGSGRMEPKVGGTFEMFGGNVHGKILELEEPNKIVQDWRFKSWPDGIFSRVTFTITQKSDSTEITVRQKGVPESDLERTKEGWDKYYWDAMKRTFGFGSMML</sequence>
<accession>A0A226EQ58</accession>
<organism evidence="4 5">
    <name type="scientific">Folsomia candida</name>
    <name type="common">Springtail</name>
    <dbReference type="NCBI Taxonomy" id="158441"/>
    <lineage>
        <taxon>Eukaryota</taxon>
        <taxon>Metazoa</taxon>
        <taxon>Ecdysozoa</taxon>
        <taxon>Arthropoda</taxon>
        <taxon>Hexapoda</taxon>
        <taxon>Collembola</taxon>
        <taxon>Entomobryomorpha</taxon>
        <taxon>Isotomoidea</taxon>
        <taxon>Isotomidae</taxon>
        <taxon>Proisotominae</taxon>
        <taxon>Folsomia</taxon>
    </lineage>
</organism>
<dbReference type="SMART" id="SM01000">
    <property type="entry name" value="Aha1_N"/>
    <property type="match status" value="1"/>
</dbReference>
<dbReference type="SUPFAM" id="SSF103111">
    <property type="entry name" value="Activator of Hsp90 ATPase, Aha1"/>
    <property type="match status" value="1"/>
</dbReference>
<dbReference type="Proteomes" id="UP000198287">
    <property type="component" value="Unassembled WGS sequence"/>
</dbReference>
<dbReference type="STRING" id="158441.A0A226EQ58"/>
<dbReference type="Gene3D" id="3.30.530.20">
    <property type="match status" value="1"/>
</dbReference>
<feature type="region of interest" description="Disordered" evidence="2">
    <location>
        <begin position="170"/>
        <end position="208"/>
    </location>
</feature>
<reference evidence="4 5" key="1">
    <citation type="submission" date="2015-12" db="EMBL/GenBank/DDBJ databases">
        <title>The genome of Folsomia candida.</title>
        <authorList>
            <person name="Faddeeva A."/>
            <person name="Derks M.F."/>
            <person name="Anvar Y."/>
            <person name="Smit S."/>
            <person name="Van Straalen N."/>
            <person name="Roelofs D."/>
        </authorList>
    </citation>
    <scope>NUCLEOTIDE SEQUENCE [LARGE SCALE GENOMIC DNA]</scope>
    <source>
        <strain evidence="4 5">VU population</strain>
        <tissue evidence="4">Whole body</tissue>
    </source>
</reference>
<dbReference type="Pfam" id="PF09229">
    <property type="entry name" value="Aha1_N"/>
    <property type="match status" value="1"/>
</dbReference>
<dbReference type="Gene3D" id="3.15.10.20">
    <property type="entry name" value="Activator of Hsp90 ATPase Aha1, N-terminal domain"/>
    <property type="match status" value="1"/>
</dbReference>
<comment type="similarity">
    <text evidence="1">Belongs to the AHA1 family.</text>
</comment>
<dbReference type="GO" id="GO:0001671">
    <property type="term" value="F:ATPase activator activity"/>
    <property type="evidence" value="ECO:0007669"/>
    <property type="project" value="InterPro"/>
</dbReference>
<name>A0A226EQ58_FOLCA</name>
<dbReference type="CDD" id="cd08892">
    <property type="entry name" value="SRPBCC_Aha1"/>
    <property type="match status" value="1"/>
</dbReference>
<dbReference type="InterPro" id="IPR023393">
    <property type="entry name" value="START-like_dom_sf"/>
</dbReference>
<feature type="compositionally biased region" description="Polar residues" evidence="2">
    <location>
        <begin position="174"/>
        <end position="195"/>
    </location>
</feature>
<evidence type="ECO:0000313" key="4">
    <source>
        <dbReference type="EMBL" id="OXA59287.1"/>
    </source>
</evidence>
<dbReference type="EMBL" id="LNIX01000002">
    <property type="protein sequence ID" value="OXA59287.1"/>
    <property type="molecule type" value="Genomic_DNA"/>
</dbReference>
<dbReference type="Pfam" id="PF08327">
    <property type="entry name" value="AHSA1"/>
    <property type="match status" value="1"/>
</dbReference>
<dbReference type="InterPro" id="IPR013538">
    <property type="entry name" value="ASHA1/2-like_C"/>
</dbReference>
<dbReference type="InterPro" id="IPR036338">
    <property type="entry name" value="Aha1"/>
</dbReference>
<dbReference type="GO" id="GO:0005829">
    <property type="term" value="C:cytosol"/>
    <property type="evidence" value="ECO:0007669"/>
    <property type="project" value="TreeGrafter"/>
</dbReference>
<dbReference type="SUPFAM" id="SSF55961">
    <property type="entry name" value="Bet v1-like"/>
    <property type="match status" value="1"/>
</dbReference>
<dbReference type="InterPro" id="IPR015310">
    <property type="entry name" value="AHSA1-like_N"/>
</dbReference>
<protein>
    <recommendedName>
        <fullName evidence="3">Activator of Hsp90 ATPase AHSA1-like N-terminal domain-containing protein</fullName>
    </recommendedName>
</protein>
<dbReference type="AlphaFoldDB" id="A0A226EQ58"/>
<evidence type="ECO:0000256" key="2">
    <source>
        <dbReference type="SAM" id="MobiDB-lite"/>
    </source>
</evidence>
<dbReference type="PANTHER" id="PTHR13009">
    <property type="entry name" value="HEAT SHOCK PROTEIN 90 HSP90 CO-CHAPERONE AHA-1"/>
    <property type="match status" value="1"/>
</dbReference>